<evidence type="ECO:0000313" key="4">
    <source>
        <dbReference type="Proteomes" id="UP000054858"/>
    </source>
</evidence>
<comment type="caution">
    <text evidence="3">The sequence shown here is derived from an EMBL/GenBank/DDBJ whole genome shotgun (WGS) entry which is preliminary data.</text>
</comment>
<feature type="transmembrane region" description="Helical" evidence="2">
    <location>
        <begin position="424"/>
        <end position="445"/>
    </location>
</feature>
<feature type="region of interest" description="Disordered" evidence="1">
    <location>
        <begin position="581"/>
        <end position="605"/>
    </location>
</feature>
<feature type="transmembrane region" description="Helical" evidence="2">
    <location>
        <begin position="451"/>
        <end position="477"/>
    </location>
</feature>
<evidence type="ECO:0000256" key="2">
    <source>
        <dbReference type="SAM" id="Phobius"/>
    </source>
</evidence>
<accession>A0A0W0WZZ9</accession>
<reference evidence="3 4" key="1">
    <citation type="submission" date="2015-11" db="EMBL/GenBank/DDBJ databases">
        <title>Genomic analysis of 38 Legionella species identifies large and diverse effector repertoires.</title>
        <authorList>
            <person name="Burstein D."/>
            <person name="Amaro F."/>
            <person name="Zusman T."/>
            <person name="Lifshitz Z."/>
            <person name="Cohen O."/>
            <person name="Gilbert J.A."/>
            <person name="Pupko T."/>
            <person name="Shuman H.A."/>
            <person name="Segal G."/>
        </authorList>
    </citation>
    <scope>NUCLEOTIDE SEQUENCE [LARGE SCALE GENOMIC DNA]</scope>
    <source>
        <strain evidence="3 4">Oak Ridge-10</strain>
    </source>
</reference>
<evidence type="ECO:0000256" key="1">
    <source>
        <dbReference type="SAM" id="MobiDB-lite"/>
    </source>
</evidence>
<dbReference type="Proteomes" id="UP000054858">
    <property type="component" value="Unassembled WGS sequence"/>
</dbReference>
<feature type="compositionally biased region" description="Basic and acidic residues" evidence="1">
    <location>
        <begin position="587"/>
        <end position="605"/>
    </location>
</feature>
<sequence length="605" mass="66975">MVAFKKYTGNYSQVLSQLHLPKGFDAPNGSKTAYDEAVEKDLPRICYASYQHSVREMQDRLRDTSHQADESLSYTQGNFYGGVFTESSIKTLPKFFDLIPQAASEGTLRTFQNSIGFAFVDDAGRNCGISITYLRDDSNPDIPADARNCPFAVAIIRNTTAEPSQREVTYLSHPDVLAEEAAAAGEDLDSAALPAELARLINSEKISRLLQPLFAGESISLQAFSELDERIKANHNIDDRDYRTTLLQKYVTFAQTMPHDDDLDEHLAAVAEAAQNDVNFFKLDDFEHSLKTLFTKINEQIDAHSDDEETQKPLKLQNQLALYAIELELKASILFDEKQRNIKEALLKQAAAIQQLSEHPPKDKNFPTLVTETLQQALTAQKAKMRQEHQQDKGRIITENGQELIKLDKEKPSQPNFWQRNRTALVIGTLALLLAVSLALVLTGVLAPVGIALAAGSLASAIAIGLTATSGAFTIAAGAKIAYDETQFANGTSQYHKQLKLHEDKVQQCRDSLNPRLERADDAYRQKLQGFEVPFQTLSQELATPLYSLADQAPPVASMRRARSLSDVSLGTSREALFSPSLPRSRSLSDVRDDEEHGLDVGHAL</sequence>
<dbReference type="RefSeq" id="WP_025385304.1">
    <property type="nucleotide sequence ID" value="NZ_LCUA01000002.1"/>
</dbReference>
<name>A0A0W0WZZ9_9GAMM</name>
<evidence type="ECO:0000313" key="3">
    <source>
        <dbReference type="EMBL" id="KTD37848.1"/>
    </source>
</evidence>
<dbReference type="EMBL" id="LNYP01000029">
    <property type="protein sequence ID" value="KTD37848.1"/>
    <property type="molecule type" value="Genomic_DNA"/>
</dbReference>
<protein>
    <submittedName>
        <fullName evidence="3">Uncharacterized protein</fullName>
    </submittedName>
</protein>
<dbReference type="PATRIC" id="fig|29423.5.peg.1598"/>
<keyword evidence="2" id="KW-1133">Transmembrane helix</keyword>
<organism evidence="3 4">
    <name type="scientific">Legionella oakridgensis</name>
    <dbReference type="NCBI Taxonomy" id="29423"/>
    <lineage>
        <taxon>Bacteria</taxon>
        <taxon>Pseudomonadati</taxon>
        <taxon>Pseudomonadota</taxon>
        <taxon>Gammaproteobacteria</taxon>
        <taxon>Legionellales</taxon>
        <taxon>Legionellaceae</taxon>
        <taxon>Legionella</taxon>
    </lineage>
</organism>
<dbReference type="AlphaFoldDB" id="A0A0W0WZZ9"/>
<keyword evidence="2" id="KW-0472">Membrane</keyword>
<keyword evidence="2" id="KW-0812">Transmembrane</keyword>
<proteinExistence type="predicted"/>
<gene>
    <name evidence="3" type="ORF">Loak_1524</name>
</gene>